<feature type="compositionally biased region" description="Basic and acidic residues" evidence="1">
    <location>
        <begin position="32"/>
        <end position="43"/>
    </location>
</feature>
<keyword evidence="3" id="KW-1185">Reference proteome</keyword>
<sequence length="144" mass="15795">MCLSWQGVTEPACSSHRKAAPESFFHPHKQRTGSDSRSPETHMEPWPLTRTGGTVRFCRGDEPSALLSITDTSRRCSRVSSSCVERGAANDSLVPPPPPSLLLYPHHTTLTSPHCSLQHQTPPVRHHDPSLSSPKGLLLSEVFP</sequence>
<protein>
    <submittedName>
        <fullName evidence="2">Uncharacterized protein</fullName>
    </submittedName>
</protein>
<accession>A0A9N7TRU5</accession>
<dbReference type="AlphaFoldDB" id="A0A9N7TRU5"/>
<feature type="compositionally biased region" description="Low complexity" evidence="1">
    <location>
        <begin position="130"/>
        <end position="144"/>
    </location>
</feature>
<organism evidence="2 3">
    <name type="scientific">Pleuronectes platessa</name>
    <name type="common">European plaice</name>
    <dbReference type="NCBI Taxonomy" id="8262"/>
    <lineage>
        <taxon>Eukaryota</taxon>
        <taxon>Metazoa</taxon>
        <taxon>Chordata</taxon>
        <taxon>Craniata</taxon>
        <taxon>Vertebrata</taxon>
        <taxon>Euteleostomi</taxon>
        <taxon>Actinopterygii</taxon>
        <taxon>Neopterygii</taxon>
        <taxon>Teleostei</taxon>
        <taxon>Neoteleostei</taxon>
        <taxon>Acanthomorphata</taxon>
        <taxon>Carangaria</taxon>
        <taxon>Pleuronectiformes</taxon>
        <taxon>Pleuronectoidei</taxon>
        <taxon>Pleuronectidae</taxon>
        <taxon>Pleuronectes</taxon>
    </lineage>
</organism>
<comment type="caution">
    <text evidence="2">The sequence shown here is derived from an EMBL/GenBank/DDBJ whole genome shotgun (WGS) entry which is preliminary data.</text>
</comment>
<feature type="region of interest" description="Disordered" evidence="1">
    <location>
        <begin position="16"/>
        <end position="54"/>
    </location>
</feature>
<gene>
    <name evidence="2" type="ORF">PLEPLA_LOCUS5491</name>
</gene>
<reference evidence="2" key="1">
    <citation type="submission" date="2020-03" db="EMBL/GenBank/DDBJ databases">
        <authorList>
            <person name="Weist P."/>
        </authorList>
    </citation>
    <scope>NUCLEOTIDE SEQUENCE</scope>
</reference>
<evidence type="ECO:0000313" key="2">
    <source>
        <dbReference type="EMBL" id="CAB1417672.1"/>
    </source>
</evidence>
<name>A0A9N7TRU5_PLEPL</name>
<evidence type="ECO:0000313" key="3">
    <source>
        <dbReference type="Proteomes" id="UP001153269"/>
    </source>
</evidence>
<proteinExistence type="predicted"/>
<evidence type="ECO:0000256" key="1">
    <source>
        <dbReference type="SAM" id="MobiDB-lite"/>
    </source>
</evidence>
<feature type="region of interest" description="Disordered" evidence="1">
    <location>
        <begin position="112"/>
        <end position="144"/>
    </location>
</feature>
<dbReference type="EMBL" id="CADEAL010000277">
    <property type="protein sequence ID" value="CAB1417672.1"/>
    <property type="molecule type" value="Genomic_DNA"/>
</dbReference>
<dbReference type="Proteomes" id="UP001153269">
    <property type="component" value="Unassembled WGS sequence"/>
</dbReference>